<keyword evidence="1" id="KW-0812">Transmembrane</keyword>
<keyword evidence="1" id="KW-1133">Transmembrane helix</keyword>
<keyword evidence="3" id="KW-1185">Reference proteome</keyword>
<sequence>MIKKVSGFQIIKTHLKSNWKLILFLFLIALAGSVLVFCYNKRKNIYSKQVEFLQLKHGCYSWKNILIKKN</sequence>
<feature type="transmembrane region" description="Helical" evidence="1">
    <location>
        <begin position="21"/>
        <end position="39"/>
    </location>
</feature>
<evidence type="ECO:0000256" key="1">
    <source>
        <dbReference type="SAM" id="Phobius"/>
    </source>
</evidence>
<organism evidence="2 3">
    <name type="scientific">Mesoplasma chauliocola</name>
    <dbReference type="NCBI Taxonomy" id="216427"/>
    <lineage>
        <taxon>Bacteria</taxon>
        <taxon>Bacillati</taxon>
        <taxon>Mycoplasmatota</taxon>
        <taxon>Mollicutes</taxon>
        <taxon>Entomoplasmatales</taxon>
        <taxon>Entomoplasmataceae</taxon>
        <taxon>Mesoplasma</taxon>
    </lineage>
</organism>
<proteinExistence type="predicted"/>
<dbReference type="AlphaFoldDB" id="A0A249SNQ4"/>
<accession>A0A249SNQ4</accession>
<gene>
    <name evidence="2" type="ORF">CK556_02595</name>
</gene>
<evidence type="ECO:0000313" key="3">
    <source>
        <dbReference type="Proteomes" id="UP000232229"/>
    </source>
</evidence>
<keyword evidence="1" id="KW-0472">Membrane</keyword>
<protein>
    <submittedName>
        <fullName evidence="2">Uncharacterized protein</fullName>
    </submittedName>
</protein>
<dbReference type="Proteomes" id="UP000232229">
    <property type="component" value="Chromosome"/>
</dbReference>
<evidence type="ECO:0000313" key="2">
    <source>
        <dbReference type="EMBL" id="ASZ09229.1"/>
    </source>
</evidence>
<name>A0A249SNQ4_9MOLU</name>
<reference evidence="2 3" key="1">
    <citation type="submission" date="2017-08" db="EMBL/GenBank/DDBJ databases">
        <title>Complete Genome Sequence of Mesoplasma chauliocola.</title>
        <authorList>
            <person name="Knight T.F.Jr."/>
            <person name="Citino T."/>
        </authorList>
    </citation>
    <scope>NUCLEOTIDE SEQUENCE [LARGE SCALE GENOMIC DNA]</scope>
    <source>
        <strain evidence="2 3">CHPA-2</strain>
    </source>
</reference>
<dbReference type="KEGG" id="mchc:CK556_02595"/>
<dbReference type="EMBL" id="CP023173">
    <property type="protein sequence ID" value="ASZ09229.1"/>
    <property type="molecule type" value="Genomic_DNA"/>
</dbReference>